<dbReference type="SUPFAM" id="SSF49464">
    <property type="entry name" value="Carboxypeptidase regulatory domain-like"/>
    <property type="match status" value="1"/>
</dbReference>
<evidence type="ECO:0000256" key="1">
    <source>
        <dbReference type="ARBA" id="ARBA00005988"/>
    </source>
</evidence>
<gene>
    <name evidence="6" type="primary">LOC114325232</name>
</gene>
<feature type="signal peptide" evidence="4">
    <location>
        <begin position="1"/>
        <end position="21"/>
    </location>
</feature>
<dbReference type="OrthoDB" id="10249045at2759"/>
<dbReference type="PROSITE" id="PS52035">
    <property type="entry name" value="PEPTIDASE_M14"/>
    <property type="match status" value="1"/>
</dbReference>
<feature type="domain" description="Peptidase M14" evidence="5">
    <location>
        <begin position="27"/>
        <end position="328"/>
    </location>
</feature>
<dbReference type="InterPro" id="IPR008969">
    <property type="entry name" value="CarboxyPept-like_regulatory"/>
</dbReference>
<evidence type="ECO:0000313" key="6">
    <source>
        <dbReference type="RefSeq" id="XP_028129032.1"/>
    </source>
</evidence>
<proteinExistence type="inferred from homology"/>
<comment type="similarity">
    <text evidence="1 3">Belongs to the peptidase M14 family.</text>
</comment>
<dbReference type="InterPro" id="IPR000834">
    <property type="entry name" value="Peptidase_M14"/>
</dbReference>
<feature type="chain" id="PRO_5027641912" evidence="4">
    <location>
        <begin position="22"/>
        <end position="494"/>
    </location>
</feature>
<feature type="active site" description="Proton donor/acceptor" evidence="3">
    <location>
        <position position="298"/>
    </location>
</feature>
<sequence length="494" mass="55670">MVAFFLKLSVLVFISCSLVVADPLDFNYHSNEDLANILQKFSFGGNGFRLRKNLYSIGNTSGRPKSGIPPSPIWVLELTAAPEDRIGVPNVKLVGNIHGTEPAGREVLLHFIEFLIEEYGDNDMVTWLLDNTKIHILPSLNPDGFAVANKFFCYGCSSCPGVGVSDDEIIISSNFPDYFHTNEVLEHATETLAVMKWMEDVKFILSGSFFGSFVVAIYPYCNKNETRFVNPTPDDDVFQFLAKTYSNNHPVMHKGLTCPSSSLHFDGGIINGAAWHNHDADMTDYNYIFRGCMEVRFEISCCKYPDIGELEGIWLDNKNALLQYVMQANRGVTGQVLDQDTKKPIEATMKILGRDMEFRNYKKTGEYWRILLPGDYRIQVEADGYYPQIQNFTVLDYKTDLPKLTHLSIFMLNSSISTTTVSTTEPTTTSTEAIQTMTQTNNISNTPQQLMISIHCSQKCTGNYVRENLYLIVCALFFVYANAFSSGCFRQDKP</sequence>
<dbReference type="Gene3D" id="2.60.40.1120">
    <property type="entry name" value="Carboxypeptidase-like, regulatory domain"/>
    <property type="match status" value="1"/>
</dbReference>
<organism evidence="6">
    <name type="scientific">Diabrotica virgifera virgifera</name>
    <name type="common">western corn rootworm</name>
    <dbReference type="NCBI Taxonomy" id="50390"/>
    <lineage>
        <taxon>Eukaryota</taxon>
        <taxon>Metazoa</taxon>
        <taxon>Ecdysozoa</taxon>
        <taxon>Arthropoda</taxon>
        <taxon>Hexapoda</taxon>
        <taxon>Insecta</taxon>
        <taxon>Pterygota</taxon>
        <taxon>Neoptera</taxon>
        <taxon>Endopterygota</taxon>
        <taxon>Coleoptera</taxon>
        <taxon>Polyphaga</taxon>
        <taxon>Cucujiformia</taxon>
        <taxon>Chrysomeloidea</taxon>
        <taxon>Chrysomelidae</taxon>
        <taxon>Galerucinae</taxon>
        <taxon>Diabroticina</taxon>
        <taxon>Diabroticites</taxon>
        <taxon>Diabrotica</taxon>
    </lineage>
</organism>
<dbReference type="Gene3D" id="3.40.630.10">
    <property type="entry name" value="Zn peptidases"/>
    <property type="match status" value="1"/>
</dbReference>
<dbReference type="CDD" id="cd11308">
    <property type="entry name" value="Peptidase_M14NE-CP-C_like"/>
    <property type="match status" value="1"/>
</dbReference>
<dbReference type="SMART" id="SM00631">
    <property type="entry name" value="Zn_pept"/>
    <property type="match status" value="1"/>
</dbReference>
<keyword evidence="2" id="KW-0325">Glycoprotein</keyword>
<protein>
    <submittedName>
        <fullName evidence="6">Carboxypeptidase M-like</fullName>
    </submittedName>
</protein>
<dbReference type="GO" id="GO:0005615">
    <property type="term" value="C:extracellular space"/>
    <property type="evidence" value="ECO:0007669"/>
    <property type="project" value="TreeGrafter"/>
</dbReference>
<accession>A0A6P7F2D5</accession>
<dbReference type="GO" id="GO:0016485">
    <property type="term" value="P:protein processing"/>
    <property type="evidence" value="ECO:0007669"/>
    <property type="project" value="TreeGrafter"/>
</dbReference>
<evidence type="ECO:0000256" key="2">
    <source>
        <dbReference type="ARBA" id="ARBA00023180"/>
    </source>
</evidence>
<dbReference type="InterPro" id="IPR050753">
    <property type="entry name" value="Peptidase_M14_domain"/>
</dbReference>
<reference evidence="6" key="1">
    <citation type="submission" date="2025-08" db="UniProtKB">
        <authorList>
            <consortium name="RefSeq"/>
        </authorList>
    </citation>
    <scope>IDENTIFICATION</scope>
    <source>
        <tissue evidence="6">Whole insect</tissue>
    </source>
</reference>
<evidence type="ECO:0000256" key="3">
    <source>
        <dbReference type="PROSITE-ProRule" id="PRU01379"/>
    </source>
</evidence>
<dbReference type="Pfam" id="PF00246">
    <property type="entry name" value="Peptidase_M14"/>
    <property type="match status" value="1"/>
</dbReference>
<dbReference type="GO" id="GO:0008270">
    <property type="term" value="F:zinc ion binding"/>
    <property type="evidence" value="ECO:0007669"/>
    <property type="project" value="InterPro"/>
</dbReference>
<dbReference type="PANTHER" id="PTHR11532">
    <property type="entry name" value="PROTEASE M14 CARBOXYPEPTIDASE"/>
    <property type="match status" value="1"/>
</dbReference>
<dbReference type="GO" id="GO:0006518">
    <property type="term" value="P:peptide metabolic process"/>
    <property type="evidence" value="ECO:0007669"/>
    <property type="project" value="TreeGrafter"/>
</dbReference>
<dbReference type="PANTHER" id="PTHR11532:SF84">
    <property type="entry name" value="CARBOXYPEPTIDASE M"/>
    <property type="match status" value="1"/>
</dbReference>
<dbReference type="GO" id="GO:0004181">
    <property type="term" value="F:metallocarboxypeptidase activity"/>
    <property type="evidence" value="ECO:0007669"/>
    <property type="project" value="InterPro"/>
</dbReference>
<name>A0A6P7F2D5_DIAVI</name>
<dbReference type="RefSeq" id="XP_028129032.1">
    <property type="nucleotide sequence ID" value="XM_028273231.1"/>
</dbReference>
<dbReference type="SUPFAM" id="SSF53187">
    <property type="entry name" value="Zn-dependent exopeptidases"/>
    <property type="match status" value="1"/>
</dbReference>
<evidence type="ECO:0000256" key="4">
    <source>
        <dbReference type="SAM" id="SignalP"/>
    </source>
</evidence>
<dbReference type="AlphaFoldDB" id="A0A6P7F2D5"/>
<evidence type="ECO:0000259" key="5">
    <source>
        <dbReference type="PROSITE" id="PS52035"/>
    </source>
</evidence>
<keyword evidence="4" id="KW-0732">Signal</keyword>
<dbReference type="InParanoid" id="A0A6P7F2D5"/>